<evidence type="ECO:0000256" key="3">
    <source>
        <dbReference type="ARBA" id="ARBA00022490"/>
    </source>
</evidence>
<feature type="domain" description="Calponin-homology (CH)" evidence="10">
    <location>
        <begin position="13"/>
        <end position="115"/>
    </location>
</feature>
<proteinExistence type="inferred from homology"/>
<name>A0A6G3MI96_HENSL</name>
<keyword evidence="7" id="KW-0206">Cytoskeleton</keyword>
<comment type="subcellular location">
    <subcellularLocation>
        <location evidence="1">Cytoplasm</location>
        <location evidence="1">Cytoskeleton</location>
    </subcellularLocation>
</comment>
<dbReference type="EMBL" id="GHBP01004661">
    <property type="protein sequence ID" value="NDJ93704.1"/>
    <property type="molecule type" value="Transcribed_RNA"/>
</dbReference>
<protein>
    <submittedName>
        <fullName evidence="12">Microtubule-associated protein RP/EB family member 2 (Trinotate prediction)</fullName>
    </submittedName>
</protein>
<evidence type="ECO:0000256" key="8">
    <source>
        <dbReference type="ARBA" id="ARBA00023306"/>
    </source>
</evidence>
<dbReference type="FunFam" id="1.10.418.10:FF:000028">
    <property type="entry name" value="RP/EB family microtubule-associated protein"/>
    <property type="match status" value="1"/>
</dbReference>
<evidence type="ECO:0000256" key="9">
    <source>
        <dbReference type="PROSITE-ProRule" id="PRU00576"/>
    </source>
</evidence>
<evidence type="ECO:0000313" key="12">
    <source>
        <dbReference type="EMBL" id="NDJ93704.1"/>
    </source>
</evidence>
<dbReference type="InterPro" id="IPR001715">
    <property type="entry name" value="CH_dom"/>
</dbReference>
<dbReference type="GO" id="GO:0005874">
    <property type="term" value="C:microtubule"/>
    <property type="evidence" value="ECO:0007669"/>
    <property type="project" value="UniProtKB-KW"/>
</dbReference>
<evidence type="ECO:0000259" key="11">
    <source>
        <dbReference type="PROSITE" id="PS51230"/>
    </source>
</evidence>
<dbReference type="PANTHER" id="PTHR10623">
    <property type="entry name" value="MICROTUBULE-ASSOCIATED PROTEIN RP/EB FAMILY MEMBER"/>
    <property type="match status" value="1"/>
</dbReference>
<sequence length="215" mass="24995">MVVNVHNVCGSEKLGRKELLNWINEFTGIRNEKIEELSNGVSYCIAVGLLFKECNAVKRVKSDLKFEYEFISNWKLLQSSFVELKIEKQVPVDKLVKAKFQENLEFLQWFKKFVDVNLNETEGSQLNHSTNILSNSPTKTRLQNVSLDHAQKNGNLPCINVPVTVMEQNLMIACRERDYYFKKLQELEEILKEDVHKDLSLTKLLLKVLYAEDRV</sequence>
<dbReference type="SUPFAM" id="SSF140612">
    <property type="entry name" value="EB1 dimerisation domain-like"/>
    <property type="match status" value="1"/>
</dbReference>
<keyword evidence="4" id="KW-0132">Cell division</keyword>
<dbReference type="InterPro" id="IPR036872">
    <property type="entry name" value="CH_dom_sf"/>
</dbReference>
<dbReference type="Gene3D" id="1.10.418.10">
    <property type="entry name" value="Calponin-like domain"/>
    <property type="match status" value="1"/>
</dbReference>
<keyword evidence="5 9" id="KW-0493">Microtubule</keyword>
<evidence type="ECO:0000256" key="6">
    <source>
        <dbReference type="ARBA" id="ARBA00022776"/>
    </source>
</evidence>
<dbReference type="InterPro" id="IPR036133">
    <property type="entry name" value="EB1_C_sf"/>
</dbReference>
<comment type="similarity">
    <text evidence="2">Belongs to the MAPRE family.</text>
</comment>
<dbReference type="AlphaFoldDB" id="A0A6G3MI96"/>
<dbReference type="Gene3D" id="1.20.5.1430">
    <property type="match status" value="1"/>
</dbReference>
<evidence type="ECO:0000256" key="2">
    <source>
        <dbReference type="ARBA" id="ARBA00010729"/>
    </source>
</evidence>
<evidence type="ECO:0000256" key="5">
    <source>
        <dbReference type="ARBA" id="ARBA00022701"/>
    </source>
</evidence>
<evidence type="ECO:0000256" key="4">
    <source>
        <dbReference type="ARBA" id="ARBA00022618"/>
    </source>
</evidence>
<dbReference type="SUPFAM" id="SSF47576">
    <property type="entry name" value="Calponin-homology domain, CH-domain"/>
    <property type="match status" value="1"/>
</dbReference>
<keyword evidence="3" id="KW-0963">Cytoplasm</keyword>
<evidence type="ECO:0000256" key="7">
    <source>
        <dbReference type="ARBA" id="ARBA00023212"/>
    </source>
</evidence>
<dbReference type="Pfam" id="PF03271">
    <property type="entry name" value="EB1"/>
    <property type="match status" value="1"/>
</dbReference>
<accession>A0A6G3MI96</accession>
<reference evidence="12" key="1">
    <citation type="submission" date="2018-11" db="EMBL/GenBank/DDBJ databases">
        <title>Henneguya salminicola genome and transcriptome.</title>
        <authorList>
            <person name="Yahalomi D."/>
            <person name="Atkinson S.D."/>
            <person name="Neuhof M."/>
            <person name="Chang E.S."/>
            <person name="Philippe H."/>
            <person name="Cartwright P."/>
            <person name="Bartholomew J.L."/>
            <person name="Huchon D."/>
        </authorList>
    </citation>
    <scope>NUCLEOTIDE SEQUENCE</scope>
    <source>
        <strain evidence="12">Hz1</strain>
        <tissue evidence="12">Whole</tissue>
    </source>
</reference>
<dbReference type="InterPro" id="IPR027328">
    <property type="entry name" value="MAPRE"/>
</dbReference>
<keyword evidence="6" id="KW-0498">Mitosis</keyword>
<feature type="domain" description="EB1 C-terminal" evidence="11">
    <location>
        <begin position="148"/>
        <end position="215"/>
    </location>
</feature>
<dbReference type="GO" id="GO:0051301">
    <property type="term" value="P:cell division"/>
    <property type="evidence" value="ECO:0007669"/>
    <property type="project" value="UniProtKB-KW"/>
</dbReference>
<dbReference type="GO" id="GO:0008017">
    <property type="term" value="F:microtubule binding"/>
    <property type="evidence" value="ECO:0007669"/>
    <property type="project" value="InterPro"/>
</dbReference>
<dbReference type="PROSITE" id="PS51230">
    <property type="entry name" value="EB1_C"/>
    <property type="match status" value="1"/>
</dbReference>
<dbReference type="InterPro" id="IPR004953">
    <property type="entry name" value="EB1_C"/>
</dbReference>
<organism evidence="12">
    <name type="scientific">Henneguya salminicola</name>
    <name type="common">Myxosporean</name>
    <dbReference type="NCBI Taxonomy" id="69463"/>
    <lineage>
        <taxon>Eukaryota</taxon>
        <taxon>Metazoa</taxon>
        <taxon>Cnidaria</taxon>
        <taxon>Myxozoa</taxon>
        <taxon>Myxosporea</taxon>
        <taxon>Bivalvulida</taxon>
        <taxon>Platysporina</taxon>
        <taxon>Myxobolidae</taxon>
        <taxon>Henneguya</taxon>
    </lineage>
</organism>
<evidence type="ECO:0000256" key="1">
    <source>
        <dbReference type="ARBA" id="ARBA00004245"/>
    </source>
</evidence>
<dbReference type="PROSITE" id="PS50021">
    <property type="entry name" value="CH"/>
    <property type="match status" value="1"/>
</dbReference>
<evidence type="ECO:0000259" key="10">
    <source>
        <dbReference type="PROSITE" id="PS50021"/>
    </source>
</evidence>
<keyword evidence="8" id="KW-0131">Cell cycle</keyword>